<evidence type="ECO:0000313" key="2">
    <source>
        <dbReference type="Proteomes" id="UP000521872"/>
    </source>
</evidence>
<organism evidence="1 2">
    <name type="scientific">Agrocybe pediades</name>
    <dbReference type="NCBI Taxonomy" id="84607"/>
    <lineage>
        <taxon>Eukaryota</taxon>
        <taxon>Fungi</taxon>
        <taxon>Dikarya</taxon>
        <taxon>Basidiomycota</taxon>
        <taxon>Agaricomycotina</taxon>
        <taxon>Agaricomycetes</taxon>
        <taxon>Agaricomycetidae</taxon>
        <taxon>Agaricales</taxon>
        <taxon>Agaricineae</taxon>
        <taxon>Strophariaceae</taxon>
        <taxon>Agrocybe</taxon>
    </lineage>
</organism>
<dbReference type="Proteomes" id="UP000521872">
    <property type="component" value="Unassembled WGS sequence"/>
</dbReference>
<name>A0A8H4QK45_9AGAR</name>
<proteinExistence type="predicted"/>
<dbReference type="AlphaFoldDB" id="A0A8H4QK45"/>
<comment type="caution">
    <text evidence="1">The sequence shown here is derived from an EMBL/GenBank/DDBJ whole genome shotgun (WGS) entry which is preliminary data.</text>
</comment>
<gene>
    <name evidence="1" type="ORF">D9613_003582</name>
</gene>
<reference evidence="1 2" key="1">
    <citation type="submission" date="2019-12" db="EMBL/GenBank/DDBJ databases">
        <authorList>
            <person name="Floudas D."/>
            <person name="Bentzer J."/>
            <person name="Ahren D."/>
            <person name="Johansson T."/>
            <person name="Persson P."/>
            <person name="Tunlid A."/>
        </authorList>
    </citation>
    <scope>NUCLEOTIDE SEQUENCE [LARGE SCALE GENOMIC DNA]</scope>
    <source>
        <strain evidence="1 2">CBS 102.39</strain>
    </source>
</reference>
<dbReference type="EMBL" id="JAACJL010000057">
    <property type="protein sequence ID" value="KAF4612276.1"/>
    <property type="molecule type" value="Genomic_DNA"/>
</dbReference>
<sequence length="323" mass="38307">MAGTSLRLTSDIFIKDECESTRLVYWEQMRQYCKCVLTVLDDNLSSNRNAHFVFIYYHILHDPRYRLPRKLSYAVGFYYYYDLGDMDVRDFGDTLISVAGLEFKDSPLLYLQDINKIFNELMEDTKKEELFAKSATLCLEMLCNQWPVTVSRDAGGIYGISRQDQRKKRDHPWHWRQMAPRLPSLGNRLALIGLRKLESSWYEDYESKLMKVRKALRNSMPHRFGTTRVITMREYFEVKSEPVPKTWPGSMQYKRPQRWPLFVFLLDLLPRILPLAGRYEPLVEMCRKRCLSSLSQVWPKKSRRVRQAIDSYLCRMDAEGECE</sequence>
<accession>A0A8H4QK45</accession>
<protein>
    <submittedName>
        <fullName evidence="1">Uncharacterized protein</fullName>
    </submittedName>
</protein>
<evidence type="ECO:0000313" key="1">
    <source>
        <dbReference type="EMBL" id="KAF4612276.1"/>
    </source>
</evidence>
<keyword evidence="2" id="KW-1185">Reference proteome</keyword>